<keyword evidence="2" id="KW-1185">Reference proteome</keyword>
<evidence type="ECO:0000313" key="2">
    <source>
        <dbReference type="Proteomes" id="UP000029628"/>
    </source>
</evidence>
<dbReference type="Gene3D" id="3.40.50.11790">
    <property type="match status" value="1"/>
</dbReference>
<protein>
    <submittedName>
        <fullName evidence="1">Uncharacterized protein</fullName>
    </submittedName>
</protein>
<dbReference type="eggNOG" id="ENOG502Z8RJ">
    <property type="taxonomic scope" value="Bacteria"/>
</dbReference>
<name>A0A096AN08_9FIRM</name>
<comment type="caution">
    <text evidence="1">The sequence shown here is derived from an EMBL/GenBank/DDBJ whole genome shotgun (WGS) entry which is preliminary data.</text>
</comment>
<dbReference type="RefSeq" id="WP_038150918.1">
    <property type="nucleotide sequence ID" value="NZ_JRNT01000005.1"/>
</dbReference>
<organism evidence="1 2">
    <name type="scientific">Veillonella montpellierensis DNF00314</name>
    <dbReference type="NCBI Taxonomy" id="1401067"/>
    <lineage>
        <taxon>Bacteria</taxon>
        <taxon>Bacillati</taxon>
        <taxon>Bacillota</taxon>
        <taxon>Negativicutes</taxon>
        <taxon>Veillonellales</taxon>
        <taxon>Veillonellaceae</taxon>
        <taxon>Veillonella</taxon>
    </lineage>
</organism>
<reference evidence="1 2" key="1">
    <citation type="submission" date="2014-07" db="EMBL/GenBank/DDBJ databases">
        <authorList>
            <person name="McCorrison J."/>
            <person name="Sanka R."/>
            <person name="Torralba M."/>
            <person name="Gillis M."/>
            <person name="Haft D.H."/>
            <person name="Methe B."/>
            <person name="Sutton G."/>
            <person name="Nelson K.E."/>
        </authorList>
    </citation>
    <scope>NUCLEOTIDE SEQUENCE [LARGE SCALE GENOMIC DNA]</scope>
    <source>
        <strain evidence="1 2">DNF00314</strain>
    </source>
</reference>
<dbReference type="Gene3D" id="3.30.1370.220">
    <property type="match status" value="1"/>
</dbReference>
<gene>
    <name evidence="1" type="ORF">HMPREF0872_00260</name>
</gene>
<sequence>MANETEKFGLPQVLIDFKTKGITAIKRSARGVVVLILKCESTDTSNKYKISDVSDIPEGVFDEACTDLIKKCLDGTPLRVLAYTLPKASVQAAKNTQATLLKQLKHIRYNYIAAPTGTLQDQQDLASYIKAECNNSRKTVKAVVGGVASDHERVVNFCTEDIKVATGQNSKGQTQYKTYTPIEYTARIAGILAGLALDRSATYYKLTEVESVKVYEDLNDRIDKGELHLFDEEDGEGVKIARACNSLQTFTTDKGEEFRKIKIMEGVDMVTDDIRDTFKKYYVGKYINDYNHKMLFIGAILVYFGQLAGNVLDSRAGNTVDIDVQFQKDYAIIKGEDVSQMTEMQIREYNTGSQIGLSGKVKFVDAMEDLKITFTM</sequence>
<accession>A0A096AN08</accession>
<dbReference type="AlphaFoldDB" id="A0A096AN08"/>
<dbReference type="EMBL" id="JRNT01000005">
    <property type="protein sequence ID" value="KGF48076.1"/>
    <property type="molecule type" value="Genomic_DNA"/>
</dbReference>
<proteinExistence type="predicted"/>
<dbReference type="Proteomes" id="UP000029628">
    <property type="component" value="Unassembled WGS sequence"/>
</dbReference>
<evidence type="ECO:0000313" key="1">
    <source>
        <dbReference type="EMBL" id="KGF48076.1"/>
    </source>
</evidence>